<accession>A0AAU6MX46</accession>
<protein>
    <submittedName>
        <fullName evidence="2">ATP synthase F0 subunit 8</fullName>
    </submittedName>
</protein>
<proteinExistence type="predicted"/>
<keyword evidence="1" id="KW-1133">Transmembrane helix</keyword>
<feature type="transmembrane region" description="Helical" evidence="1">
    <location>
        <begin position="6"/>
        <end position="30"/>
    </location>
</feature>
<keyword evidence="1" id="KW-0472">Membrane</keyword>
<geneLocation type="mitochondrion" evidence="2"/>
<name>A0AAU6MX46_9ORTH</name>
<evidence type="ECO:0000313" key="2">
    <source>
        <dbReference type="EMBL" id="WVW00552.1"/>
    </source>
</evidence>
<organism evidence="2">
    <name type="scientific">Xenogryllus lamottei</name>
    <dbReference type="NCBI Taxonomy" id="3120008"/>
    <lineage>
        <taxon>Eukaryota</taxon>
        <taxon>Metazoa</taxon>
        <taxon>Ecdysozoa</taxon>
        <taxon>Arthropoda</taxon>
        <taxon>Hexapoda</taxon>
        <taxon>Insecta</taxon>
        <taxon>Pterygota</taxon>
        <taxon>Neoptera</taxon>
        <taxon>Polyneoptera</taxon>
        <taxon>Orthoptera</taxon>
        <taxon>Ensifera</taxon>
        <taxon>Gryllidea</taxon>
        <taxon>Grylloidea</taxon>
        <taxon>Gryllidae</taxon>
        <taxon>Eneopterinae</taxon>
        <taxon>Xenogryllus</taxon>
    </lineage>
</organism>
<dbReference type="EMBL" id="OQ457268">
    <property type="protein sequence ID" value="WVW00552.1"/>
    <property type="molecule type" value="Genomic_DNA"/>
</dbReference>
<reference evidence="2" key="1">
    <citation type="submission" date="2023-02" db="EMBL/GenBank/DDBJ databases">
        <title>Museomics allows comparative analyses of mitochondrial genomes in the family Gryllidae (Insecta, Orthoptera) and confirms its phylogenetic relationships.</title>
        <authorList>
            <person name="Dong J."/>
            <person name="Liu Y."/>
            <person name="Tan M."/>
            <person name="Abdul Wahab R."/>
            <person name="Nattier R."/>
            <person name="Chifflet-Belle P."/>
            <person name="Robillard T."/>
        </authorList>
    </citation>
    <scope>NUCLEOTIDE SEQUENCE</scope>
</reference>
<evidence type="ECO:0000256" key="1">
    <source>
        <dbReference type="SAM" id="Phobius"/>
    </source>
</evidence>
<sequence>MPQMAPMNWLLLSITFIMLFLLSTMMNYFITQPMIHNYTMNSNIMSTSLNWKW</sequence>
<keyword evidence="1" id="KW-0812">Transmembrane</keyword>
<gene>
    <name evidence="2" type="primary">atp8</name>
</gene>
<keyword evidence="2" id="KW-0496">Mitochondrion</keyword>
<dbReference type="AlphaFoldDB" id="A0AAU6MX46"/>